<reference evidence="1 2" key="1">
    <citation type="submission" date="2023-12" db="EMBL/GenBank/DDBJ databases">
        <title>Whole genome sequencing of Paenibacillus phoenicis isolated from the Phoenix Mars Lander spacecraft assembly facility.</title>
        <authorList>
            <person name="Garcia A."/>
            <person name="Venkateswaran K."/>
        </authorList>
    </citation>
    <scope>NUCLEOTIDE SEQUENCE [LARGE SCALE GENOMIC DNA]</scope>
    <source>
        <strain evidence="1 2">3PO2SA</strain>
    </source>
</reference>
<dbReference type="Proteomes" id="UP001292216">
    <property type="component" value="Unassembled WGS sequence"/>
</dbReference>
<gene>
    <name evidence="1" type="ORF">U9M73_11710</name>
</gene>
<accession>A0ABU5PL61</accession>
<evidence type="ECO:0000313" key="1">
    <source>
        <dbReference type="EMBL" id="MEA3570665.1"/>
    </source>
</evidence>
<keyword evidence="2" id="KW-1185">Reference proteome</keyword>
<dbReference type="EMBL" id="JAYERP010000001">
    <property type="protein sequence ID" value="MEA3570665.1"/>
    <property type="molecule type" value="Genomic_DNA"/>
</dbReference>
<proteinExistence type="predicted"/>
<name>A0ABU5PL61_9BACL</name>
<sequence length="57" mass="6565">MMNHYVMEQLMKFQQKEIEERARQAWKWLDTNSLKGSKNNSTSVVLQPIAACCAACC</sequence>
<organism evidence="1 2">
    <name type="scientific">Paenibacillus phoenicis</name>
    <dbReference type="NCBI Taxonomy" id="554117"/>
    <lineage>
        <taxon>Bacteria</taxon>
        <taxon>Bacillati</taxon>
        <taxon>Bacillota</taxon>
        <taxon>Bacilli</taxon>
        <taxon>Bacillales</taxon>
        <taxon>Paenibacillaceae</taxon>
        <taxon>Paenibacillus</taxon>
    </lineage>
</organism>
<protein>
    <submittedName>
        <fullName evidence="1">Uncharacterized protein</fullName>
    </submittedName>
</protein>
<dbReference type="RefSeq" id="WP_164744107.1">
    <property type="nucleotide sequence ID" value="NZ_CBCSKM010000018.1"/>
</dbReference>
<comment type="caution">
    <text evidence="1">The sequence shown here is derived from an EMBL/GenBank/DDBJ whole genome shotgun (WGS) entry which is preliminary data.</text>
</comment>
<evidence type="ECO:0000313" key="2">
    <source>
        <dbReference type="Proteomes" id="UP001292216"/>
    </source>
</evidence>